<dbReference type="InterPro" id="IPR020845">
    <property type="entry name" value="AMP-binding_CS"/>
</dbReference>
<accession>A0A4V2EJ55</accession>
<name>A0A4V2EJ55_9GAMM</name>
<evidence type="ECO:0000313" key="4">
    <source>
        <dbReference type="Proteomes" id="UP000291338"/>
    </source>
</evidence>
<evidence type="ECO:0000259" key="2">
    <source>
        <dbReference type="Pfam" id="PF00501"/>
    </source>
</evidence>
<dbReference type="Gene3D" id="3.30.300.30">
    <property type="match status" value="1"/>
</dbReference>
<dbReference type="CDD" id="cd12114">
    <property type="entry name" value="A_NRPS_TlmIV_like"/>
    <property type="match status" value="1"/>
</dbReference>
<gene>
    <name evidence="3" type="ORF">C1E23_21005</name>
</gene>
<dbReference type="Gene3D" id="3.40.50.12780">
    <property type="entry name" value="N-terminal domain of ligase-like"/>
    <property type="match status" value="1"/>
</dbReference>
<protein>
    <submittedName>
        <fullName evidence="3">Non-ribosomal peptide synthetase</fullName>
    </submittedName>
</protein>
<comment type="caution">
    <text evidence="3">The sequence shown here is derived from an EMBL/GenBank/DDBJ whole genome shotgun (WGS) entry which is preliminary data.</text>
</comment>
<dbReference type="GO" id="GO:0005737">
    <property type="term" value="C:cytoplasm"/>
    <property type="evidence" value="ECO:0007669"/>
    <property type="project" value="TreeGrafter"/>
</dbReference>
<proteinExistence type="predicted"/>
<dbReference type="Proteomes" id="UP000291338">
    <property type="component" value="Unassembled WGS sequence"/>
</dbReference>
<keyword evidence="1" id="KW-0436">Ligase</keyword>
<dbReference type="PROSITE" id="PS00455">
    <property type="entry name" value="AMP_BINDING"/>
    <property type="match status" value="1"/>
</dbReference>
<dbReference type="InterPro" id="IPR010071">
    <property type="entry name" value="AA_adenyl_dom"/>
</dbReference>
<feature type="non-terminal residue" evidence="3">
    <location>
        <position position="506"/>
    </location>
</feature>
<dbReference type="GO" id="GO:0031177">
    <property type="term" value="F:phosphopantetheine binding"/>
    <property type="evidence" value="ECO:0007669"/>
    <property type="project" value="TreeGrafter"/>
</dbReference>
<dbReference type="GO" id="GO:0043041">
    <property type="term" value="P:amino acid activation for nonribosomal peptide biosynthetic process"/>
    <property type="evidence" value="ECO:0007669"/>
    <property type="project" value="TreeGrafter"/>
</dbReference>
<sequence>QQQVRSKVNQTQQPTTARTLHHAIFDHAKLNPTAPALFFEDQTISYESLTTYALQIARTLTQHNLAPGEAVAVSLPRGVEQIAAVLGVMAAGGCYVPIGIHQPLNRQQKIHQAADIRLQLTDAQHVDTFTTSHVTAIDVASALTQQPLAAPVTIENTAPAYIIFTSGSTGEPKGVEMCHQATANTIDDLNQRYQINPNSRALAVSALDFDLSVYDIFGMLSAGASLVILPESQRRDAATWLDLINQHQVTVWNSVPVLLDMLLVVAEHDSRTLPFQQVMLSGDWIGLDLPPRLQAKCHENVPLIAMGGATEAAIWSNICEVTAPLPSHWQSIPYGKPLTNQSYRVVDELGRDCPDWVVGELWIGGQGLATAYRGDPTLTAQRFVIVNGQRFYRTGDRGRYWPDGNIEFLGRIDHQVKVRGHRIELGEVDAAFANISTINRAITLTIGEPKALVTAVISKDNQVLDTAHITAELHQQLPDYMVPSQLIQIDELPLSANGKVDRKQLA</sequence>
<feature type="domain" description="AMP-dependent synthetase/ligase" evidence="2">
    <location>
        <begin position="26"/>
        <end position="372"/>
    </location>
</feature>
<dbReference type="PANTHER" id="PTHR45527:SF10">
    <property type="entry name" value="PYOCHELIN SYNTHASE PCHF"/>
    <property type="match status" value="1"/>
</dbReference>
<organism evidence="3 4">
    <name type="scientific">Pseudoalteromonas phenolica</name>
    <dbReference type="NCBI Taxonomy" id="161398"/>
    <lineage>
        <taxon>Bacteria</taxon>
        <taxon>Pseudomonadati</taxon>
        <taxon>Pseudomonadota</taxon>
        <taxon>Gammaproteobacteria</taxon>
        <taxon>Alteromonadales</taxon>
        <taxon>Pseudoalteromonadaceae</taxon>
        <taxon>Pseudoalteromonas</taxon>
    </lineage>
</organism>
<dbReference type="NCBIfam" id="TIGR01733">
    <property type="entry name" value="AA-adenyl-dom"/>
    <property type="match status" value="1"/>
</dbReference>
<dbReference type="InterPro" id="IPR042099">
    <property type="entry name" value="ANL_N_sf"/>
</dbReference>
<reference evidence="3 4" key="1">
    <citation type="submission" date="2018-01" db="EMBL/GenBank/DDBJ databases">
        <title>Co-occurrence of chitin degradation, pigmentation and bioactivity in marine Pseudoalteromonas.</title>
        <authorList>
            <person name="Paulsen S."/>
            <person name="Gram L."/>
            <person name="Machado H."/>
        </authorList>
    </citation>
    <scope>NUCLEOTIDE SEQUENCE [LARGE SCALE GENOMIC DNA]</scope>
    <source>
        <strain evidence="3 4">S3898</strain>
    </source>
</reference>
<dbReference type="RefSeq" id="WP_130257393.1">
    <property type="nucleotide sequence ID" value="NZ_PPSX01000168.1"/>
</dbReference>
<evidence type="ECO:0000256" key="1">
    <source>
        <dbReference type="ARBA" id="ARBA00022598"/>
    </source>
</evidence>
<dbReference type="InterPro" id="IPR000873">
    <property type="entry name" value="AMP-dep_synth/lig_dom"/>
</dbReference>
<dbReference type="AlphaFoldDB" id="A0A4V2EJ55"/>
<dbReference type="FunFam" id="3.40.50.12780:FF:000012">
    <property type="entry name" value="Non-ribosomal peptide synthetase"/>
    <property type="match status" value="1"/>
</dbReference>
<dbReference type="SUPFAM" id="SSF56801">
    <property type="entry name" value="Acetyl-CoA synthetase-like"/>
    <property type="match status" value="1"/>
</dbReference>
<dbReference type="InterPro" id="IPR045851">
    <property type="entry name" value="AMP-bd_C_sf"/>
</dbReference>
<dbReference type="GO" id="GO:0044550">
    <property type="term" value="P:secondary metabolite biosynthetic process"/>
    <property type="evidence" value="ECO:0007669"/>
    <property type="project" value="TreeGrafter"/>
</dbReference>
<feature type="non-terminal residue" evidence="3">
    <location>
        <position position="1"/>
    </location>
</feature>
<dbReference type="Pfam" id="PF00501">
    <property type="entry name" value="AMP-binding"/>
    <property type="match status" value="1"/>
</dbReference>
<dbReference type="PANTHER" id="PTHR45527">
    <property type="entry name" value="NONRIBOSOMAL PEPTIDE SYNTHETASE"/>
    <property type="match status" value="1"/>
</dbReference>
<dbReference type="EMBL" id="PPSX01000168">
    <property type="protein sequence ID" value="RZQ51168.1"/>
    <property type="molecule type" value="Genomic_DNA"/>
</dbReference>
<evidence type="ECO:0000313" key="3">
    <source>
        <dbReference type="EMBL" id="RZQ51168.1"/>
    </source>
</evidence>
<dbReference type="GO" id="GO:0016874">
    <property type="term" value="F:ligase activity"/>
    <property type="evidence" value="ECO:0007669"/>
    <property type="project" value="UniProtKB-KW"/>
</dbReference>